<organism evidence="1 2">
    <name type="scientific">Rhizoctonia solani</name>
    <dbReference type="NCBI Taxonomy" id="456999"/>
    <lineage>
        <taxon>Eukaryota</taxon>
        <taxon>Fungi</taxon>
        <taxon>Dikarya</taxon>
        <taxon>Basidiomycota</taxon>
        <taxon>Agaricomycotina</taxon>
        <taxon>Agaricomycetes</taxon>
        <taxon>Cantharellales</taxon>
        <taxon>Ceratobasidiaceae</taxon>
        <taxon>Rhizoctonia</taxon>
    </lineage>
</organism>
<sequence length="338" mass="37291">MSKPNVLILGGMSQCAKSLITYLVPENGEPLVSNLRVADKVSVNPPTTYIGAAAKRALENPIVQYQQANLKIAAVVSKTFEPPEGQEPYSYVFDCTGELSYMREDPVQIDFTARIAHLIGTEAARRGVKAYVRLTHPFYDTSPEKVVHEEKDKVKPLGTRGIWWHETLRILASIKDLNLVILRVGAIYGPGNNWGIITPRIALGPVYKHLNMEMKYLWSGGLRLNTVHVNDVAGAMWACAKWIAERGRAQADAEAGEELHFFNDKTKCAEASVAPPPASVPVAPLFNLVDDSDSTQQTIGQLIAGMFDVKFGFHGFFMNTLAKVCEVFIMYFSSVDSS</sequence>
<name>A0A8H3A526_9AGAM</name>
<dbReference type="SUPFAM" id="SSF51735">
    <property type="entry name" value="NAD(P)-binding Rossmann-fold domains"/>
    <property type="match status" value="1"/>
</dbReference>
<reference evidence="1" key="1">
    <citation type="submission" date="2021-01" db="EMBL/GenBank/DDBJ databases">
        <authorList>
            <person name="Kaushik A."/>
        </authorList>
    </citation>
    <scope>NUCLEOTIDE SEQUENCE</scope>
    <source>
        <strain evidence="1">AG1-1B</strain>
    </source>
</reference>
<comment type="caution">
    <text evidence="1">The sequence shown here is derived from an EMBL/GenBank/DDBJ whole genome shotgun (WGS) entry which is preliminary data.</text>
</comment>
<dbReference type="AlphaFoldDB" id="A0A8H3A526"/>
<dbReference type="Proteomes" id="UP000663826">
    <property type="component" value="Unassembled WGS sequence"/>
</dbReference>
<gene>
    <name evidence="1" type="ORF">RDB_LOCUS27286</name>
</gene>
<evidence type="ECO:0008006" key="3">
    <source>
        <dbReference type="Google" id="ProtNLM"/>
    </source>
</evidence>
<evidence type="ECO:0000313" key="1">
    <source>
        <dbReference type="EMBL" id="CAE6394181.1"/>
    </source>
</evidence>
<dbReference type="EMBL" id="CAJMWQ010000897">
    <property type="protein sequence ID" value="CAE6394181.1"/>
    <property type="molecule type" value="Genomic_DNA"/>
</dbReference>
<proteinExistence type="predicted"/>
<dbReference type="PANTHER" id="PTHR43245:SF11">
    <property type="entry name" value="LD23561P"/>
    <property type="match status" value="1"/>
</dbReference>
<evidence type="ECO:0000313" key="2">
    <source>
        <dbReference type="Proteomes" id="UP000663826"/>
    </source>
</evidence>
<dbReference type="Gene3D" id="3.40.50.720">
    <property type="entry name" value="NAD(P)-binding Rossmann-like Domain"/>
    <property type="match status" value="1"/>
</dbReference>
<accession>A0A8H3A526</accession>
<protein>
    <recommendedName>
        <fullName evidence="3">NAD-dependent epimerase/dehydratase domain-containing protein</fullName>
    </recommendedName>
</protein>
<dbReference type="InterPro" id="IPR036291">
    <property type="entry name" value="NAD(P)-bd_dom_sf"/>
</dbReference>
<feature type="non-terminal residue" evidence="1">
    <location>
        <position position="1"/>
    </location>
</feature>
<dbReference type="InterPro" id="IPR050177">
    <property type="entry name" value="Lipid_A_modif_metabolic_enz"/>
</dbReference>
<dbReference type="PANTHER" id="PTHR43245">
    <property type="entry name" value="BIFUNCTIONAL POLYMYXIN RESISTANCE PROTEIN ARNA"/>
    <property type="match status" value="1"/>
</dbReference>